<dbReference type="EMBL" id="JZWS03000002">
    <property type="protein sequence ID" value="MEW9491064.1"/>
    <property type="molecule type" value="Genomic_DNA"/>
</dbReference>
<dbReference type="Proteomes" id="UP000053480">
    <property type="component" value="Unassembled WGS sequence"/>
</dbReference>
<protein>
    <submittedName>
        <fullName evidence="1">Uncharacterized protein</fullName>
    </submittedName>
</protein>
<proteinExistence type="predicted"/>
<evidence type="ECO:0000313" key="1">
    <source>
        <dbReference type="EMBL" id="MEW9491064.1"/>
    </source>
</evidence>
<sequence>MQELEKGSILTSLTSAVPMVGGPITGFLLGRKLRDFEESLPYLFISLPLFVISSSLVSFFFIRSYLYLVLIYSAISPVLVNYLTSRKYENMTINVNEYYIEIKFDLPMDMENFSDPNEVFEKLLHKALKKMRNPYYYYKLKSSGSCSSLKISLSEDKMVLRKRCGDLIIEIEINNKKIANMKVTISY</sequence>
<evidence type="ECO:0000313" key="2">
    <source>
        <dbReference type="Proteomes" id="UP000053480"/>
    </source>
</evidence>
<reference evidence="1" key="1">
    <citation type="submission" date="2024-07" db="EMBL/GenBank/DDBJ databases">
        <title>Metagenome and Metagenome-Assembled Genomes of Archaea from a hot spring from the geothermal field of Los Azufres, Mexico.</title>
        <authorList>
            <person name="Marin-Paredes R."/>
            <person name="Martinez-Romero E."/>
            <person name="Servin-Garciduenas L.E."/>
        </authorList>
    </citation>
    <scope>NUCLEOTIDE SEQUENCE</scope>
    <source>
        <strain evidence="1">AZ1-454</strain>
    </source>
</reference>
<accession>A0ACC6TMF7</accession>
<comment type="caution">
    <text evidence="1">The sequence shown here is derived from an EMBL/GenBank/DDBJ whole genome shotgun (WGS) entry which is preliminary data.</text>
</comment>
<name>A0ACC6TMF7_9CREN</name>
<organism evidence="1 2">
    <name type="scientific">Candidatus Aramenus sulfurataquae</name>
    <dbReference type="NCBI Taxonomy" id="1326980"/>
    <lineage>
        <taxon>Archaea</taxon>
        <taxon>Thermoproteota</taxon>
        <taxon>Thermoprotei</taxon>
        <taxon>Sulfolobales</taxon>
        <taxon>Sulfolobaceae</taxon>
        <taxon>Candidatus Aramenus</taxon>
    </lineage>
</organism>
<gene>
    <name evidence="1" type="ORF">TQ35_0002535</name>
</gene>